<dbReference type="Gene3D" id="3.40.50.1820">
    <property type="entry name" value="alpha/beta hydrolase"/>
    <property type="match status" value="1"/>
</dbReference>
<protein>
    <submittedName>
        <fullName evidence="4">Carboxylesterase NlhH</fullName>
        <ecNumber evidence="4">3.1.1.1</ecNumber>
    </submittedName>
</protein>
<dbReference type="InterPro" id="IPR013094">
    <property type="entry name" value="AB_hydrolase_3"/>
</dbReference>
<dbReference type="EMBL" id="CP094298">
    <property type="protein sequence ID" value="UNZ03957.1"/>
    <property type="molecule type" value="Genomic_DNA"/>
</dbReference>
<dbReference type="InterPro" id="IPR029058">
    <property type="entry name" value="AB_hydrolase_fold"/>
</dbReference>
<evidence type="ECO:0000256" key="1">
    <source>
        <dbReference type="ARBA" id="ARBA00022801"/>
    </source>
</evidence>
<name>A0ABY3Z367_STRRM</name>
<dbReference type="GeneID" id="66856943"/>
<reference evidence="4 5" key="1">
    <citation type="submission" date="2022-03" db="EMBL/GenBank/DDBJ databases">
        <title>Complete genome of Streptomyces rimosus ssp. rimosus R7 (=ATCC 10970).</title>
        <authorList>
            <person name="Beganovic S."/>
            <person name="Ruckert C."/>
            <person name="Busche T."/>
            <person name="Kalinowski J."/>
            <person name="Wittmann C."/>
        </authorList>
    </citation>
    <scope>NUCLEOTIDE SEQUENCE [LARGE SCALE GENOMIC DNA]</scope>
    <source>
        <strain evidence="4 5">R7</strain>
    </source>
</reference>
<feature type="domain" description="Alpha/beta hydrolase fold-3" evidence="3">
    <location>
        <begin position="96"/>
        <end position="302"/>
    </location>
</feature>
<dbReference type="Pfam" id="PF07859">
    <property type="entry name" value="Abhydrolase_3"/>
    <property type="match status" value="1"/>
</dbReference>
<dbReference type="Proteomes" id="UP000829494">
    <property type="component" value="Chromosome"/>
</dbReference>
<sequence>MAPELAPVLEQLPPMLDPYADIAGTRAGLHTLACHFPADRTGVESERFGVPRPDGSELAVEVYRPVGAPGASPGGPGPLPYEHGPLPYEPDPLPGVLQFHGGGYTFGQAPPGEDRTAIELVRAVGAAVVSVEYRLAPEHPCPAAVEDCFLALEWTAGQAAALGIDPARLAVSGQSAGGGLAAAVALMARDRGGPALVHQSLVVPDLDDSAGTRPTPADDDPRLPDGAFVQRGWRHYVPEGAGAHPYAAAARATDLRGLPGACVVVCGLDPLRDTGLAYARRLADAGVPVALHYVPGAWHGFEMFAPETRLARETTAYWTGRLRAALHGGREGGSEEGPGSGLTPRPSSAAPA</sequence>
<dbReference type="PANTHER" id="PTHR48081">
    <property type="entry name" value="AB HYDROLASE SUPERFAMILY PROTEIN C4A8.06C"/>
    <property type="match status" value="1"/>
</dbReference>
<gene>
    <name evidence="4" type="primary">nlhH1</name>
    <name evidence="4" type="ORF">SRIMR7_17495</name>
</gene>
<accession>A0ABY3Z367</accession>
<dbReference type="SUPFAM" id="SSF53474">
    <property type="entry name" value="alpha/beta-Hydrolases"/>
    <property type="match status" value="1"/>
</dbReference>
<evidence type="ECO:0000259" key="3">
    <source>
        <dbReference type="Pfam" id="PF07859"/>
    </source>
</evidence>
<evidence type="ECO:0000256" key="2">
    <source>
        <dbReference type="SAM" id="MobiDB-lite"/>
    </source>
</evidence>
<keyword evidence="1 4" id="KW-0378">Hydrolase</keyword>
<organism evidence="4 5">
    <name type="scientific">Streptomyces rimosus subsp. rimosus</name>
    <dbReference type="NCBI Taxonomy" id="132474"/>
    <lineage>
        <taxon>Bacteria</taxon>
        <taxon>Bacillati</taxon>
        <taxon>Actinomycetota</taxon>
        <taxon>Actinomycetes</taxon>
        <taxon>Kitasatosporales</taxon>
        <taxon>Streptomycetaceae</taxon>
        <taxon>Streptomyces</taxon>
    </lineage>
</organism>
<evidence type="ECO:0000313" key="5">
    <source>
        <dbReference type="Proteomes" id="UP000829494"/>
    </source>
</evidence>
<evidence type="ECO:0000313" key="4">
    <source>
        <dbReference type="EMBL" id="UNZ03957.1"/>
    </source>
</evidence>
<dbReference type="GO" id="GO:0106435">
    <property type="term" value="F:carboxylesterase activity"/>
    <property type="evidence" value="ECO:0007669"/>
    <property type="project" value="UniProtKB-EC"/>
</dbReference>
<dbReference type="InterPro" id="IPR050300">
    <property type="entry name" value="GDXG_lipolytic_enzyme"/>
</dbReference>
<keyword evidence="5" id="KW-1185">Reference proteome</keyword>
<dbReference type="PANTHER" id="PTHR48081:SF8">
    <property type="entry name" value="ALPHA_BETA HYDROLASE FOLD-3 DOMAIN-CONTAINING PROTEIN-RELATED"/>
    <property type="match status" value="1"/>
</dbReference>
<feature type="region of interest" description="Disordered" evidence="2">
    <location>
        <begin position="327"/>
        <end position="352"/>
    </location>
</feature>
<proteinExistence type="predicted"/>
<dbReference type="RefSeq" id="WP_003984624.1">
    <property type="nucleotide sequence ID" value="NZ_CP043497.1"/>
</dbReference>
<dbReference type="EC" id="3.1.1.1" evidence="4"/>